<evidence type="ECO:0000313" key="3">
    <source>
        <dbReference type="Proteomes" id="UP000480178"/>
    </source>
</evidence>
<dbReference type="Pfam" id="PF14123">
    <property type="entry name" value="DUF4290"/>
    <property type="match status" value="1"/>
</dbReference>
<name>A0A6C0GP38_9BACT</name>
<gene>
    <name evidence="2" type="ORF">GXP67_25690</name>
</gene>
<evidence type="ECO:0000313" key="2">
    <source>
        <dbReference type="EMBL" id="QHT69795.1"/>
    </source>
</evidence>
<dbReference type="Proteomes" id="UP000480178">
    <property type="component" value="Chromosome"/>
</dbReference>
<accession>A0A6C0GP38</accession>
<feature type="compositionally biased region" description="Basic and acidic residues" evidence="1">
    <location>
        <begin position="186"/>
        <end position="196"/>
    </location>
</feature>
<dbReference type="AlphaFoldDB" id="A0A6C0GP38"/>
<dbReference type="EMBL" id="CP048222">
    <property type="protein sequence ID" value="QHT69795.1"/>
    <property type="molecule type" value="Genomic_DNA"/>
</dbReference>
<feature type="compositionally biased region" description="Low complexity" evidence="1">
    <location>
        <begin position="200"/>
        <end position="217"/>
    </location>
</feature>
<sequence length="229" mass="27176">MKNFIYNTQQNDLILKEYGRNVQKLVDHIITIEDRDKRNKYAQILVELMRQIHPNMRDNQDYSNKLWDDLYILSQFNLEVDAPYPMPEKDALGKKPKMVAYNTHELHYKHYGRNVELLIEKAIAMENPDDRFNAIIYIGRLMKSFYGTWNKENVDDAVIVEHLREMSENKLNISLEKVKAENLFDASAKEKSDNRNKVFNNPNAKKMGNNPNMNNNRNKQDNKQKRKNQ</sequence>
<dbReference type="InterPro" id="IPR025632">
    <property type="entry name" value="DUF4290"/>
</dbReference>
<proteinExistence type="predicted"/>
<feature type="region of interest" description="Disordered" evidence="1">
    <location>
        <begin position="186"/>
        <end position="229"/>
    </location>
</feature>
<evidence type="ECO:0000256" key="1">
    <source>
        <dbReference type="SAM" id="MobiDB-lite"/>
    </source>
</evidence>
<keyword evidence="3" id="KW-1185">Reference proteome</keyword>
<reference evidence="2 3" key="1">
    <citation type="submission" date="2020-01" db="EMBL/GenBank/DDBJ databases">
        <authorList>
            <person name="Kim M.K."/>
        </authorList>
    </citation>
    <scope>NUCLEOTIDE SEQUENCE [LARGE SCALE GENOMIC DNA]</scope>
    <source>
        <strain evidence="2 3">172606-1</strain>
    </source>
</reference>
<dbReference type="RefSeq" id="WP_162445779.1">
    <property type="nucleotide sequence ID" value="NZ_CP048222.1"/>
</dbReference>
<dbReference type="KEGG" id="rhoz:GXP67_25690"/>
<protein>
    <submittedName>
        <fullName evidence="2">DUF4290 domain-containing protein</fullName>
    </submittedName>
</protein>
<organism evidence="2 3">
    <name type="scientific">Rhodocytophaga rosea</name>
    <dbReference type="NCBI Taxonomy" id="2704465"/>
    <lineage>
        <taxon>Bacteria</taxon>
        <taxon>Pseudomonadati</taxon>
        <taxon>Bacteroidota</taxon>
        <taxon>Cytophagia</taxon>
        <taxon>Cytophagales</taxon>
        <taxon>Rhodocytophagaceae</taxon>
        <taxon>Rhodocytophaga</taxon>
    </lineage>
</organism>